<evidence type="ECO:0000256" key="2">
    <source>
        <dbReference type="ARBA" id="ARBA00023015"/>
    </source>
</evidence>
<dbReference type="STRING" id="1300341.I595_1659"/>
<dbReference type="EMBL" id="LDJX01000003">
    <property type="protein sequence ID" value="KPM32011.1"/>
    <property type="molecule type" value="Genomic_DNA"/>
</dbReference>
<keyword evidence="4" id="KW-0804">Transcription</keyword>
<dbReference type="Proteomes" id="UP000050280">
    <property type="component" value="Unassembled WGS sequence"/>
</dbReference>
<keyword evidence="3" id="KW-0731">Sigma factor</keyword>
<keyword evidence="7" id="KW-1185">Reference proteome</keyword>
<reference evidence="6 7" key="1">
    <citation type="submission" date="2015-09" db="EMBL/GenBank/DDBJ databases">
        <title>Genome sequence of the marine flavobacterium Croceitalea dokdonensis DOKDO 023 that contains proton- and sodium-pumping rhodopsins.</title>
        <authorList>
            <person name="Kwon S.-K."/>
            <person name="Lee H.K."/>
            <person name="Kwak M.-J."/>
            <person name="Kim J.F."/>
        </authorList>
    </citation>
    <scope>NUCLEOTIDE SEQUENCE [LARGE SCALE GENOMIC DNA]</scope>
    <source>
        <strain evidence="6 7">DOKDO 023</strain>
    </source>
</reference>
<dbReference type="NCBIfam" id="TIGR02937">
    <property type="entry name" value="sigma70-ECF"/>
    <property type="match status" value="1"/>
</dbReference>
<evidence type="ECO:0000256" key="1">
    <source>
        <dbReference type="ARBA" id="ARBA00010641"/>
    </source>
</evidence>
<dbReference type="InterPro" id="IPR039425">
    <property type="entry name" value="RNA_pol_sigma-70-like"/>
</dbReference>
<evidence type="ECO:0000256" key="4">
    <source>
        <dbReference type="ARBA" id="ARBA00023163"/>
    </source>
</evidence>
<dbReference type="PANTHER" id="PTHR43133:SF46">
    <property type="entry name" value="RNA POLYMERASE SIGMA-70 FACTOR ECF SUBFAMILY"/>
    <property type="match status" value="1"/>
</dbReference>
<dbReference type="Gene3D" id="1.10.10.10">
    <property type="entry name" value="Winged helix-like DNA-binding domain superfamily/Winged helix DNA-binding domain"/>
    <property type="match status" value="1"/>
</dbReference>
<dbReference type="SUPFAM" id="SSF88659">
    <property type="entry name" value="Sigma3 and sigma4 domains of RNA polymerase sigma factors"/>
    <property type="match status" value="1"/>
</dbReference>
<feature type="domain" description="RNA polymerase sigma factor 70 region 4 type 2" evidence="5">
    <location>
        <begin position="121"/>
        <end position="164"/>
    </location>
</feature>
<evidence type="ECO:0000313" key="7">
    <source>
        <dbReference type="Proteomes" id="UP000050280"/>
    </source>
</evidence>
<evidence type="ECO:0000259" key="5">
    <source>
        <dbReference type="Pfam" id="PF08281"/>
    </source>
</evidence>
<comment type="caution">
    <text evidence="6">The sequence shown here is derived from an EMBL/GenBank/DDBJ whole genome shotgun (WGS) entry which is preliminary data.</text>
</comment>
<evidence type="ECO:0000313" key="6">
    <source>
        <dbReference type="EMBL" id="KPM32011.1"/>
    </source>
</evidence>
<evidence type="ECO:0000256" key="3">
    <source>
        <dbReference type="ARBA" id="ARBA00023082"/>
    </source>
</evidence>
<protein>
    <submittedName>
        <fullName evidence="6">RNA polymerase sigma-54 factor RpoN</fullName>
    </submittedName>
</protein>
<name>A0A0P7AZK9_9FLAO</name>
<dbReference type="InterPro" id="IPR013325">
    <property type="entry name" value="RNA_pol_sigma_r2"/>
</dbReference>
<organism evidence="6 7">
    <name type="scientific">Croceitalea dokdonensis DOKDO 023</name>
    <dbReference type="NCBI Taxonomy" id="1300341"/>
    <lineage>
        <taxon>Bacteria</taxon>
        <taxon>Pseudomonadati</taxon>
        <taxon>Bacteroidota</taxon>
        <taxon>Flavobacteriia</taxon>
        <taxon>Flavobacteriales</taxon>
        <taxon>Flavobacteriaceae</taxon>
        <taxon>Croceitalea</taxon>
    </lineage>
</organism>
<gene>
    <name evidence="6" type="ORF">I595_1659</name>
</gene>
<dbReference type="InterPro" id="IPR014284">
    <property type="entry name" value="RNA_pol_sigma-70_dom"/>
</dbReference>
<dbReference type="PANTHER" id="PTHR43133">
    <property type="entry name" value="RNA POLYMERASE ECF-TYPE SIGMA FACTO"/>
    <property type="match status" value="1"/>
</dbReference>
<dbReference type="OrthoDB" id="9803470at2"/>
<sequence>MESITNNPSIKEFFTDEYSALKNYVRSRIDETVDAEAEDIIQDVAVRLFSRPLDAVPINNIPGFVYSALKNRVIDVMRGKKIRIRGEKEIEALWTDFAASFYSGSELSYTEELKTILKIEINELKPAYRDIILAMDFEGYSYREISEETGISQGTLMSRRHRAISLLLKKLEKHKNYAYEK</sequence>
<dbReference type="RefSeq" id="WP_054558829.1">
    <property type="nucleotide sequence ID" value="NZ_LDJX01000003.1"/>
</dbReference>
<dbReference type="CDD" id="cd06171">
    <property type="entry name" value="Sigma70_r4"/>
    <property type="match status" value="1"/>
</dbReference>
<dbReference type="Gene3D" id="1.10.1740.10">
    <property type="match status" value="1"/>
</dbReference>
<dbReference type="InterPro" id="IPR036388">
    <property type="entry name" value="WH-like_DNA-bd_sf"/>
</dbReference>
<dbReference type="AlphaFoldDB" id="A0A0P7AZK9"/>
<dbReference type="InterPro" id="IPR013249">
    <property type="entry name" value="RNA_pol_sigma70_r4_t2"/>
</dbReference>
<dbReference type="GO" id="GO:0003677">
    <property type="term" value="F:DNA binding"/>
    <property type="evidence" value="ECO:0007669"/>
    <property type="project" value="InterPro"/>
</dbReference>
<dbReference type="GO" id="GO:0006352">
    <property type="term" value="P:DNA-templated transcription initiation"/>
    <property type="evidence" value="ECO:0007669"/>
    <property type="project" value="InterPro"/>
</dbReference>
<comment type="similarity">
    <text evidence="1">Belongs to the sigma-70 factor family. ECF subfamily.</text>
</comment>
<dbReference type="InterPro" id="IPR013324">
    <property type="entry name" value="RNA_pol_sigma_r3/r4-like"/>
</dbReference>
<dbReference type="GO" id="GO:0016987">
    <property type="term" value="F:sigma factor activity"/>
    <property type="evidence" value="ECO:0007669"/>
    <property type="project" value="UniProtKB-KW"/>
</dbReference>
<dbReference type="SUPFAM" id="SSF88946">
    <property type="entry name" value="Sigma2 domain of RNA polymerase sigma factors"/>
    <property type="match status" value="1"/>
</dbReference>
<keyword evidence="2" id="KW-0805">Transcription regulation</keyword>
<accession>A0A0P7AZK9</accession>
<proteinExistence type="inferred from homology"/>
<dbReference type="Pfam" id="PF08281">
    <property type="entry name" value="Sigma70_r4_2"/>
    <property type="match status" value="1"/>
</dbReference>